<dbReference type="GO" id="GO:0031177">
    <property type="term" value="F:phosphopantetheine binding"/>
    <property type="evidence" value="ECO:0007669"/>
    <property type="project" value="TreeGrafter"/>
</dbReference>
<gene>
    <name evidence="2" type="ORF">EYS09_38785</name>
</gene>
<accession>A0A4Q9HIG9</accession>
<dbReference type="AlphaFoldDB" id="A0A4Q9HIG9"/>
<dbReference type="Gene3D" id="3.30.559.30">
    <property type="entry name" value="Nonribosomal peptide synthetase, condensation domain"/>
    <property type="match status" value="1"/>
</dbReference>
<dbReference type="GO" id="GO:0043041">
    <property type="term" value="P:amino acid activation for nonribosomal peptide biosynthetic process"/>
    <property type="evidence" value="ECO:0007669"/>
    <property type="project" value="TreeGrafter"/>
</dbReference>
<dbReference type="RefSeq" id="WP_242641345.1">
    <property type="nucleotide sequence ID" value="NZ_SIXH01000939.1"/>
</dbReference>
<dbReference type="SUPFAM" id="SSF52777">
    <property type="entry name" value="CoA-dependent acyltransferases"/>
    <property type="match status" value="2"/>
</dbReference>
<proteinExistence type="predicted"/>
<dbReference type="InterPro" id="IPR001242">
    <property type="entry name" value="Condensation_dom"/>
</dbReference>
<dbReference type="Proteomes" id="UP000292452">
    <property type="component" value="Unassembled WGS sequence"/>
</dbReference>
<protein>
    <submittedName>
        <fullName evidence="2">Non-ribosomal peptide synthetase</fullName>
    </submittedName>
</protein>
<feature type="domain" description="Condensation" evidence="1">
    <location>
        <begin position="10"/>
        <end position="341"/>
    </location>
</feature>
<feature type="non-terminal residue" evidence="2">
    <location>
        <position position="364"/>
    </location>
</feature>
<dbReference type="EMBL" id="SIXH01000939">
    <property type="protein sequence ID" value="TBO54387.1"/>
    <property type="molecule type" value="Genomic_DNA"/>
</dbReference>
<dbReference type="InterPro" id="IPR023213">
    <property type="entry name" value="CAT-like_dom_sf"/>
</dbReference>
<sequence length="364" mass="39094">AAAGVAEIIEDSYPLTPVQQALLAAHGRRPQAGVGAEQVLVSFTGALNPHVFAQAWQYVADRHPALRTAFARGADGRARQVVHRGARFPLEVLDWRATGETVQDARLRERLDRERPEGFPLGRAPLMRATLIRRGARQWTFAWRLSHLVADGWSCAVALGEFAESYRALLCGRTPRLAPAPPYRDYLTWWAAHSPRKDAAFWAGELGGFTAPAPLSWGGAPAPPGHGGGHGVVACPLERPGGRAARVLRAHRLTRETLVLGAWLVLLSRYHGRADVLCGATLAHRPAQLPGARAVLGPMTLTLPVRGRVEGARTAVSWLCEVQARVAAAAEHPGVPWARVHRAAGPGPLLESSVCFPGAPLPPT</sequence>
<dbReference type="Gene3D" id="3.30.559.10">
    <property type="entry name" value="Chloramphenicol acetyltransferase-like domain"/>
    <property type="match status" value="1"/>
</dbReference>
<dbReference type="Pfam" id="PF00668">
    <property type="entry name" value="Condensation"/>
    <property type="match status" value="1"/>
</dbReference>
<evidence type="ECO:0000313" key="3">
    <source>
        <dbReference type="Proteomes" id="UP000292452"/>
    </source>
</evidence>
<evidence type="ECO:0000313" key="2">
    <source>
        <dbReference type="EMBL" id="TBO54387.1"/>
    </source>
</evidence>
<keyword evidence="3" id="KW-1185">Reference proteome</keyword>
<dbReference type="GO" id="GO:0008610">
    <property type="term" value="P:lipid biosynthetic process"/>
    <property type="evidence" value="ECO:0007669"/>
    <property type="project" value="UniProtKB-ARBA"/>
</dbReference>
<feature type="non-terminal residue" evidence="2">
    <location>
        <position position="1"/>
    </location>
</feature>
<reference evidence="2 3" key="1">
    <citation type="submission" date="2019-02" db="EMBL/GenBank/DDBJ databases">
        <title>Draft Genome Sequence of Streptomyces sp. AM-2504, identified by 16S rRNA comparative analysis as a Streptomyces Kasugaensis strain.</title>
        <authorList>
            <person name="Napolioni V."/>
            <person name="Giuliodori A.M."/>
            <person name="Spurio R."/>
            <person name="Fabbretti A."/>
        </authorList>
    </citation>
    <scope>NUCLEOTIDE SEQUENCE [LARGE SCALE GENOMIC DNA]</scope>
    <source>
        <strain evidence="2 3">AM-2504</strain>
    </source>
</reference>
<dbReference type="GO" id="GO:0044550">
    <property type="term" value="P:secondary metabolite biosynthetic process"/>
    <property type="evidence" value="ECO:0007669"/>
    <property type="project" value="TreeGrafter"/>
</dbReference>
<dbReference type="PANTHER" id="PTHR45527">
    <property type="entry name" value="NONRIBOSOMAL PEPTIDE SYNTHETASE"/>
    <property type="match status" value="1"/>
</dbReference>
<name>A0A4Q9HIG9_STRKA</name>
<dbReference type="GO" id="GO:0003824">
    <property type="term" value="F:catalytic activity"/>
    <property type="evidence" value="ECO:0007669"/>
    <property type="project" value="InterPro"/>
</dbReference>
<comment type="caution">
    <text evidence="2">The sequence shown here is derived from an EMBL/GenBank/DDBJ whole genome shotgun (WGS) entry which is preliminary data.</text>
</comment>
<dbReference type="GO" id="GO:0005737">
    <property type="term" value="C:cytoplasm"/>
    <property type="evidence" value="ECO:0007669"/>
    <property type="project" value="TreeGrafter"/>
</dbReference>
<organism evidence="2 3">
    <name type="scientific">Streptomyces kasugaensis</name>
    <dbReference type="NCBI Taxonomy" id="1946"/>
    <lineage>
        <taxon>Bacteria</taxon>
        <taxon>Bacillati</taxon>
        <taxon>Actinomycetota</taxon>
        <taxon>Actinomycetes</taxon>
        <taxon>Kitasatosporales</taxon>
        <taxon>Streptomycetaceae</taxon>
        <taxon>Streptomyces</taxon>
    </lineage>
</organism>
<dbReference type="PANTHER" id="PTHR45527:SF1">
    <property type="entry name" value="FATTY ACID SYNTHASE"/>
    <property type="match status" value="1"/>
</dbReference>
<evidence type="ECO:0000259" key="1">
    <source>
        <dbReference type="Pfam" id="PF00668"/>
    </source>
</evidence>